<dbReference type="EMBL" id="UINC01136544">
    <property type="protein sequence ID" value="SVD21376.1"/>
    <property type="molecule type" value="Genomic_DNA"/>
</dbReference>
<dbReference type="AlphaFoldDB" id="A0A382TH49"/>
<keyword evidence="1" id="KW-0812">Transmembrane</keyword>
<accession>A0A382TH49</accession>
<evidence type="ECO:0000256" key="1">
    <source>
        <dbReference type="SAM" id="Phobius"/>
    </source>
</evidence>
<organism evidence="2">
    <name type="scientific">marine metagenome</name>
    <dbReference type="NCBI Taxonomy" id="408172"/>
    <lineage>
        <taxon>unclassified sequences</taxon>
        <taxon>metagenomes</taxon>
        <taxon>ecological metagenomes</taxon>
    </lineage>
</organism>
<name>A0A382TH49_9ZZZZ</name>
<evidence type="ECO:0000313" key="2">
    <source>
        <dbReference type="EMBL" id="SVD21376.1"/>
    </source>
</evidence>
<gene>
    <name evidence="2" type="ORF">METZ01_LOCUS374230</name>
</gene>
<sequence length="172" mass="19628">MFFLKGMFLILLIVLCYGLPLANWASFIALSTALYALVLNKINNRKILWYISLIIIGSLLITRYSINNSKIEIGEQIYSPNDLILNESLPEQIEKEARRDIDLLRLPFSITPANIIKTENPWAFSADSFFSKPKMSRTVNSLNFNNRYDFRVGVLNNAKYNYFGQNMGSSGA</sequence>
<protein>
    <submittedName>
        <fullName evidence="2">Uncharacterized protein</fullName>
    </submittedName>
</protein>
<keyword evidence="1" id="KW-0472">Membrane</keyword>
<reference evidence="2" key="1">
    <citation type="submission" date="2018-05" db="EMBL/GenBank/DDBJ databases">
        <authorList>
            <person name="Lanie J.A."/>
            <person name="Ng W.-L."/>
            <person name="Kazmierczak K.M."/>
            <person name="Andrzejewski T.M."/>
            <person name="Davidsen T.M."/>
            <person name="Wayne K.J."/>
            <person name="Tettelin H."/>
            <person name="Glass J.I."/>
            <person name="Rusch D."/>
            <person name="Podicherti R."/>
            <person name="Tsui H.-C.T."/>
            <person name="Winkler M.E."/>
        </authorList>
    </citation>
    <scope>NUCLEOTIDE SEQUENCE</scope>
</reference>
<proteinExistence type="predicted"/>
<feature type="non-terminal residue" evidence="2">
    <location>
        <position position="172"/>
    </location>
</feature>
<keyword evidence="1" id="KW-1133">Transmembrane helix</keyword>
<feature type="transmembrane region" description="Helical" evidence="1">
    <location>
        <begin position="47"/>
        <end position="66"/>
    </location>
</feature>